<accession>A0A1S0U4W2</accession>
<keyword evidence="1" id="KW-1133">Transmembrane helix</keyword>
<dbReference type="KEGG" id="loa:LOAG_03585"/>
<gene>
    <name evidence="2" type="ORF">LOAG_03585</name>
</gene>
<keyword evidence="1" id="KW-0472">Membrane</keyword>
<reference evidence="2" key="1">
    <citation type="submission" date="2012-04" db="EMBL/GenBank/DDBJ databases">
        <title>The Genome Sequence of Loa loa.</title>
        <authorList>
            <consortium name="The Broad Institute Genome Sequencing Platform"/>
            <consortium name="Broad Institute Genome Sequencing Center for Infectious Disease"/>
            <person name="Nutman T.B."/>
            <person name="Fink D.L."/>
            <person name="Russ C."/>
            <person name="Young S."/>
            <person name="Zeng Q."/>
            <person name="Gargeya S."/>
            <person name="Alvarado L."/>
            <person name="Berlin A."/>
            <person name="Chapman S.B."/>
            <person name="Chen Z."/>
            <person name="Freedman E."/>
            <person name="Gellesch M."/>
            <person name="Goldberg J."/>
            <person name="Griggs A."/>
            <person name="Gujja S."/>
            <person name="Heilman E.R."/>
            <person name="Heiman D."/>
            <person name="Howarth C."/>
            <person name="Mehta T."/>
            <person name="Neiman D."/>
            <person name="Pearson M."/>
            <person name="Roberts A."/>
            <person name="Saif S."/>
            <person name="Shea T."/>
            <person name="Shenoy N."/>
            <person name="Sisk P."/>
            <person name="Stolte C."/>
            <person name="Sykes S."/>
            <person name="White J."/>
            <person name="Yandava C."/>
            <person name="Haas B."/>
            <person name="Henn M.R."/>
            <person name="Nusbaum C."/>
            <person name="Birren B."/>
        </authorList>
    </citation>
    <scope>NUCLEOTIDE SEQUENCE [LARGE SCALE GENOMIC DNA]</scope>
</reference>
<protein>
    <submittedName>
        <fullName evidence="2">Uncharacterized protein</fullName>
    </submittedName>
</protein>
<dbReference type="GeneID" id="9940981"/>
<name>A0A1S0U4W2_LOALO</name>
<keyword evidence="1" id="KW-0812">Transmembrane</keyword>
<evidence type="ECO:0000313" key="2">
    <source>
        <dbReference type="EMBL" id="EFO24895.1"/>
    </source>
</evidence>
<dbReference type="EMBL" id="JH712092">
    <property type="protein sequence ID" value="EFO24895.1"/>
    <property type="molecule type" value="Genomic_DNA"/>
</dbReference>
<organism evidence="2">
    <name type="scientific">Loa loa</name>
    <name type="common">Eye worm</name>
    <name type="synonym">Filaria loa</name>
    <dbReference type="NCBI Taxonomy" id="7209"/>
    <lineage>
        <taxon>Eukaryota</taxon>
        <taxon>Metazoa</taxon>
        <taxon>Ecdysozoa</taxon>
        <taxon>Nematoda</taxon>
        <taxon>Chromadorea</taxon>
        <taxon>Rhabditida</taxon>
        <taxon>Spirurina</taxon>
        <taxon>Spiruromorpha</taxon>
        <taxon>Filarioidea</taxon>
        <taxon>Onchocercidae</taxon>
        <taxon>Loa</taxon>
    </lineage>
</organism>
<proteinExistence type="predicted"/>
<evidence type="ECO:0000256" key="1">
    <source>
        <dbReference type="SAM" id="Phobius"/>
    </source>
</evidence>
<dbReference type="InParanoid" id="A0A1S0U4W2"/>
<dbReference type="AlphaFoldDB" id="A0A1S0U4W2"/>
<sequence length="138" mass="16054">MDRSSVRILVFSGLLKGLCTFHIPTIKIINKFLRHRMYHGSIDYDCNASPIMKGIKAFPLYPNAYLSQLITATFLSVMTFHSLERATATLLYGWILQQRSMKFRRRRTEDELLNDQTVFGYERINGRDSEKGSRTWAV</sequence>
<feature type="transmembrane region" description="Helical" evidence="1">
    <location>
        <begin position="6"/>
        <end position="29"/>
    </location>
</feature>
<dbReference type="CTD" id="9940981"/>
<dbReference type="RefSeq" id="XP_003139170.1">
    <property type="nucleotide sequence ID" value="XM_003139122.1"/>
</dbReference>